<name>A0A501WTH5_9RHOB</name>
<proteinExistence type="predicted"/>
<comment type="caution">
    <text evidence="2">The sequence shown here is derived from an EMBL/GenBank/DDBJ whole genome shotgun (WGS) entry which is preliminary data.</text>
</comment>
<dbReference type="GO" id="GO:0008803">
    <property type="term" value="F:bis(5'-nucleosyl)-tetraphosphatase (symmetrical) activity"/>
    <property type="evidence" value="ECO:0007669"/>
    <property type="project" value="TreeGrafter"/>
</dbReference>
<dbReference type="Pfam" id="PF00149">
    <property type="entry name" value="Metallophos"/>
    <property type="match status" value="1"/>
</dbReference>
<dbReference type="GO" id="GO:0005737">
    <property type="term" value="C:cytoplasm"/>
    <property type="evidence" value="ECO:0007669"/>
    <property type="project" value="TreeGrafter"/>
</dbReference>
<organism evidence="2 3">
    <name type="scientific">Amaricoccus solimangrovi</name>
    <dbReference type="NCBI Taxonomy" id="2589815"/>
    <lineage>
        <taxon>Bacteria</taxon>
        <taxon>Pseudomonadati</taxon>
        <taxon>Pseudomonadota</taxon>
        <taxon>Alphaproteobacteria</taxon>
        <taxon>Rhodobacterales</taxon>
        <taxon>Paracoccaceae</taxon>
        <taxon>Amaricoccus</taxon>
    </lineage>
</organism>
<dbReference type="SUPFAM" id="SSF56300">
    <property type="entry name" value="Metallo-dependent phosphatases"/>
    <property type="match status" value="1"/>
</dbReference>
<dbReference type="GO" id="GO:0110154">
    <property type="term" value="P:RNA decapping"/>
    <property type="evidence" value="ECO:0007669"/>
    <property type="project" value="TreeGrafter"/>
</dbReference>
<dbReference type="Proteomes" id="UP000319255">
    <property type="component" value="Unassembled WGS sequence"/>
</dbReference>
<sequence length="266" mass="29422">MSALGFFRQFLTAPPPPRAAARLPEAERPGPFPMPEEPVCLLGDLHGRVDLLERFLTLRRRHFPEHRLISLGDAIDRGEDSADVLRLLRAESDQGAVCLMGNHEEMLIEFLDDPADQGRRWLAHGGLATLASLGLRGLPADAAERLATREALRERLGAETEAWLRALPPLWRSGNLLAAHAGADPDLPPERQERRHLVWGHRDFHRHPRGDGICVAHGHVVVERAHMRAGRLALDTGAYATGRLSYALIDPAAAEGERLTFAIVPR</sequence>
<dbReference type="InterPro" id="IPR029052">
    <property type="entry name" value="Metallo-depent_PP-like"/>
</dbReference>
<keyword evidence="3" id="KW-1185">Reference proteome</keyword>
<dbReference type="PANTHER" id="PTHR42850:SF4">
    <property type="entry name" value="ZINC-DEPENDENT ENDOPOLYPHOSPHATASE"/>
    <property type="match status" value="1"/>
</dbReference>
<dbReference type="Gene3D" id="3.60.21.10">
    <property type="match status" value="1"/>
</dbReference>
<dbReference type="PANTHER" id="PTHR42850">
    <property type="entry name" value="METALLOPHOSPHOESTERASE"/>
    <property type="match status" value="1"/>
</dbReference>
<feature type="domain" description="Calcineurin-like phosphoesterase" evidence="1">
    <location>
        <begin position="38"/>
        <end position="219"/>
    </location>
</feature>
<dbReference type="AlphaFoldDB" id="A0A501WTH5"/>
<evidence type="ECO:0000313" key="2">
    <source>
        <dbReference type="EMBL" id="TPE49126.1"/>
    </source>
</evidence>
<dbReference type="InterPro" id="IPR050126">
    <property type="entry name" value="Ap4A_hydrolase"/>
</dbReference>
<protein>
    <submittedName>
        <fullName evidence="2">Serine/threonine protein phosphatase</fullName>
    </submittedName>
</protein>
<accession>A0A501WTH5</accession>
<evidence type="ECO:0000259" key="1">
    <source>
        <dbReference type="Pfam" id="PF00149"/>
    </source>
</evidence>
<dbReference type="GO" id="GO:0016791">
    <property type="term" value="F:phosphatase activity"/>
    <property type="evidence" value="ECO:0007669"/>
    <property type="project" value="TreeGrafter"/>
</dbReference>
<dbReference type="InterPro" id="IPR004843">
    <property type="entry name" value="Calcineurin-like_PHP"/>
</dbReference>
<reference evidence="2 3" key="1">
    <citation type="submission" date="2019-06" db="EMBL/GenBank/DDBJ databases">
        <title>A novel bacterium of genus Amaricoccus, isolated from marine sediment.</title>
        <authorList>
            <person name="Huang H."/>
            <person name="Mo K."/>
            <person name="Hu Y."/>
        </authorList>
    </citation>
    <scope>NUCLEOTIDE SEQUENCE [LARGE SCALE GENOMIC DNA]</scope>
    <source>
        <strain evidence="2 3">HB172011</strain>
    </source>
</reference>
<dbReference type="OrthoDB" id="9807890at2"/>
<gene>
    <name evidence="2" type="ORF">FJM51_15755</name>
</gene>
<dbReference type="EMBL" id="VFRP01000017">
    <property type="protein sequence ID" value="TPE49126.1"/>
    <property type="molecule type" value="Genomic_DNA"/>
</dbReference>
<evidence type="ECO:0000313" key="3">
    <source>
        <dbReference type="Proteomes" id="UP000319255"/>
    </source>
</evidence>